<dbReference type="EMBL" id="LJGW01000092">
    <property type="protein sequence ID" value="OEV13211.1"/>
    <property type="molecule type" value="Genomic_DNA"/>
</dbReference>
<accession>A0A1E7LAT4</accession>
<reference evidence="1 2" key="1">
    <citation type="journal article" date="2016" name="Front. Microbiol.">
        <title>Comparative Genomics Analysis of Streptomyces Species Reveals Their Adaptation to the Marine Environment and Their Diversity at the Genomic Level.</title>
        <authorList>
            <person name="Tian X."/>
            <person name="Zhang Z."/>
            <person name="Yang T."/>
            <person name="Chen M."/>
            <person name="Li J."/>
            <person name="Chen F."/>
            <person name="Yang J."/>
            <person name="Li W."/>
            <person name="Zhang B."/>
            <person name="Zhang Z."/>
            <person name="Wu J."/>
            <person name="Zhang C."/>
            <person name="Long L."/>
            <person name="Xiao J."/>
        </authorList>
    </citation>
    <scope>NUCLEOTIDE SEQUENCE [LARGE SCALE GENOMIC DNA]</scope>
    <source>
        <strain evidence="1 2">SCSIO 10429</strain>
    </source>
</reference>
<protein>
    <submittedName>
        <fullName evidence="1">Uncharacterized protein</fullName>
    </submittedName>
</protein>
<organism evidence="1 2">
    <name type="scientific">Streptomyces nanshensis</name>
    <dbReference type="NCBI Taxonomy" id="518642"/>
    <lineage>
        <taxon>Bacteria</taxon>
        <taxon>Bacillati</taxon>
        <taxon>Actinomycetota</taxon>
        <taxon>Actinomycetes</taxon>
        <taxon>Kitasatosporales</taxon>
        <taxon>Streptomycetaceae</taxon>
        <taxon>Streptomyces</taxon>
    </lineage>
</organism>
<dbReference type="Proteomes" id="UP000176005">
    <property type="component" value="Unassembled WGS sequence"/>
</dbReference>
<gene>
    <name evidence="1" type="ORF">AN218_04660</name>
</gene>
<evidence type="ECO:0000313" key="2">
    <source>
        <dbReference type="Proteomes" id="UP000176005"/>
    </source>
</evidence>
<sequence length="69" mass="8026">MPRRLRRLGDGRYITGDGRYRLEPYNDATEVTRGRGPRRWYVIDTTGAELPRTGYTLARFREEFCGAAD</sequence>
<name>A0A1E7LAT4_9ACTN</name>
<proteinExistence type="predicted"/>
<comment type="caution">
    <text evidence="1">The sequence shown here is derived from an EMBL/GenBank/DDBJ whole genome shotgun (WGS) entry which is preliminary data.</text>
</comment>
<dbReference type="AlphaFoldDB" id="A0A1E7LAT4"/>
<keyword evidence="2" id="KW-1185">Reference proteome</keyword>
<evidence type="ECO:0000313" key="1">
    <source>
        <dbReference type="EMBL" id="OEV13211.1"/>
    </source>
</evidence>